<evidence type="ECO:0000256" key="2">
    <source>
        <dbReference type="ARBA" id="ARBA00022723"/>
    </source>
</evidence>
<evidence type="ECO:0000256" key="5">
    <source>
        <dbReference type="SAM" id="SignalP"/>
    </source>
</evidence>
<dbReference type="RefSeq" id="WP_377330004.1">
    <property type="nucleotide sequence ID" value="NZ_JBHSNG010000037.1"/>
</dbReference>
<evidence type="ECO:0000256" key="4">
    <source>
        <dbReference type="ARBA" id="ARBA00022833"/>
    </source>
</evidence>
<evidence type="ECO:0000313" key="8">
    <source>
        <dbReference type="Proteomes" id="UP001596111"/>
    </source>
</evidence>
<name>A0ABW0T1F7_9GAMM</name>
<dbReference type="InterPro" id="IPR001279">
    <property type="entry name" value="Metallo-B-lactamas"/>
</dbReference>
<dbReference type="SMART" id="SM00849">
    <property type="entry name" value="Lactamase_B"/>
    <property type="match status" value="1"/>
</dbReference>
<comment type="similarity">
    <text evidence="1">Belongs to the metallo-beta-lactamase superfamily.</text>
</comment>
<gene>
    <name evidence="7" type="ORF">ACFPPB_18950</name>
</gene>
<dbReference type="Pfam" id="PF00753">
    <property type="entry name" value="Lactamase_B"/>
    <property type="match status" value="1"/>
</dbReference>
<dbReference type="PANTHER" id="PTHR42978">
    <property type="entry name" value="QUORUM-QUENCHING LACTONASE YTNP-RELATED-RELATED"/>
    <property type="match status" value="1"/>
</dbReference>
<evidence type="ECO:0000259" key="6">
    <source>
        <dbReference type="SMART" id="SM00849"/>
    </source>
</evidence>
<dbReference type="Proteomes" id="UP001596111">
    <property type="component" value="Unassembled WGS sequence"/>
</dbReference>
<organism evidence="7 8">
    <name type="scientific">Rhodanobacter terrae</name>
    <dbReference type="NCBI Taxonomy" id="418647"/>
    <lineage>
        <taxon>Bacteria</taxon>
        <taxon>Pseudomonadati</taxon>
        <taxon>Pseudomonadota</taxon>
        <taxon>Gammaproteobacteria</taxon>
        <taxon>Lysobacterales</taxon>
        <taxon>Rhodanobacteraceae</taxon>
        <taxon>Rhodanobacter</taxon>
    </lineage>
</organism>
<reference evidence="8" key="1">
    <citation type="journal article" date="2019" name="Int. J. Syst. Evol. Microbiol.">
        <title>The Global Catalogue of Microorganisms (GCM) 10K type strain sequencing project: providing services to taxonomists for standard genome sequencing and annotation.</title>
        <authorList>
            <consortium name="The Broad Institute Genomics Platform"/>
            <consortium name="The Broad Institute Genome Sequencing Center for Infectious Disease"/>
            <person name="Wu L."/>
            <person name="Ma J."/>
        </authorList>
    </citation>
    <scope>NUCLEOTIDE SEQUENCE [LARGE SCALE GENOMIC DNA]</scope>
    <source>
        <strain evidence="8">CGMCC 1.13587</strain>
    </source>
</reference>
<dbReference type="InterPro" id="IPR036866">
    <property type="entry name" value="RibonucZ/Hydroxyglut_hydro"/>
</dbReference>
<feature type="signal peptide" evidence="5">
    <location>
        <begin position="1"/>
        <end position="28"/>
    </location>
</feature>
<keyword evidence="2" id="KW-0479">Metal-binding</keyword>
<dbReference type="SUPFAM" id="SSF56281">
    <property type="entry name" value="Metallo-hydrolase/oxidoreductase"/>
    <property type="match status" value="1"/>
</dbReference>
<evidence type="ECO:0000256" key="3">
    <source>
        <dbReference type="ARBA" id="ARBA00022801"/>
    </source>
</evidence>
<keyword evidence="3" id="KW-0378">Hydrolase</keyword>
<proteinExistence type="inferred from homology"/>
<protein>
    <submittedName>
        <fullName evidence="7">MBL fold metallo-hydrolase</fullName>
    </submittedName>
</protein>
<dbReference type="CDD" id="cd07720">
    <property type="entry name" value="OPHC2-like_MBL-fold"/>
    <property type="match status" value="1"/>
</dbReference>
<accession>A0ABW0T1F7</accession>
<evidence type="ECO:0000256" key="1">
    <source>
        <dbReference type="ARBA" id="ARBA00007749"/>
    </source>
</evidence>
<keyword evidence="5" id="KW-0732">Signal</keyword>
<keyword evidence="4" id="KW-0862">Zinc</keyword>
<dbReference type="InterPro" id="IPR051013">
    <property type="entry name" value="MBL_superfamily_lactonases"/>
</dbReference>
<comment type="caution">
    <text evidence="7">The sequence shown here is derived from an EMBL/GenBank/DDBJ whole genome shotgun (WGS) entry which is preliminary data.</text>
</comment>
<evidence type="ECO:0000313" key="7">
    <source>
        <dbReference type="EMBL" id="MFC5583197.1"/>
    </source>
</evidence>
<dbReference type="Gene3D" id="3.60.15.10">
    <property type="entry name" value="Ribonuclease Z/Hydroxyacylglutathione hydrolase-like"/>
    <property type="match status" value="1"/>
</dbReference>
<feature type="chain" id="PRO_5046517771" evidence="5">
    <location>
        <begin position="29"/>
        <end position="328"/>
    </location>
</feature>
<feature type="domain" description="Metallo-beta-lactamase" evidence="6">
    <location>
        <begin position="89"/>
        <end position="294"/>
    </location>
</feature>
<keyword evidence="8" id="KW-1185">Reference proteome</keyword>
<dbReference type="PANTHER" id="PTHR42978:SF6">
    <property type="entry name" value="QUORUM-QUENCHING LACTONASE YTNP-RELATED"/>
    <property type="match status" value="1"/>
</dbReference>
<sequence>MQSNMLSKAIRIATVATVLGLTALNASAGAPMARTSAPGYYRFMLGNFEVTALSDGTVDLPVEQLLLEPAAKTVAALDKAFLKTPLQISDNAYLINTGKRLVLVDVGAGSLFGPTLGKLMSNLKASGYKPEQIDDIFLTHMHPDHVGGLSANRVIQFPNAVVHTERHEADYWLSQKNLDSAPAASKGFFQGAMASVDPYVQAGKFVPFDGSVELVPGVRSYPSFGHTVGHTSYMIESEGQKLLLMGDLIHVPAVQLDHPDVTIAFDTDPKAAAASRIKVFNQVARERTLVAGAHLPFPGIGHLRAVGKTYRWVPVDFTRMPVEQPKPH</sequence>
<dbReference type="EMBL" id="JBHSNG010000037">
    <property type="protein sequence ID" value="MFC5583197.1"/>
    <property type="molecule type" value="Genomic_DNA"/>
</dbReference>